<protein>
    <submittedName>
        <fullName evidence="2">Uncharacterized protein</fullName>
    </submittedName>
</protein>
<evidence type="ECO:0000256" key="1">
    <source>
        <dbReference type="SAM" id="Phobius"/>
    </source>
</evidence>
<reference evidence="2" key="2">
    <citation type="submission" date="2015-06" db="UniProtKB">
        <authorList>
            <consortium name="EnsemblMetazoa"/>
        </authorList>
    </citation>
    <scope>IDENTIFICATION</scope>
</reference>
<evidence type="ECO:0000313" key="3">
    <source>
        <dbReference type="Proteomes" id="UP000015104"/>
    </source>
</evidence>
<sequence>MEYFRTRVTGRIIDFLSNPMALMIVLPLILIQSST</sequence>
<keyword evidence="3" id="KW-1185">Reference proteome</keyword>
<reference evidence="3" key="1">
    <citation type="submission" date="2011-08" db="EMBL/GenBank/DDBJ databases">
        <authorList>
            <person name="Rombauts S."/>
        </authorList>
    </citation>
    <scope>NUCLEOTIDE SEQUENCE</scope>
    <source>
        <strain evidence="3">London</strain>
    </source>
</reference>
<dbReference type="EnsemblMetazoa" id="tetur17g02670.1">
    <property type="protein sequence ID" value="tetur17g02670.1"/>
    <property type="gene ID" value="tetur17g02670"/>
</dbReference>
<evidence type="ECO:0000313" key="2">
    <source>
        <dbReference type="EnsemblMetazoa" id="tetur17g02670.1"/>
    </source>
</evidence>
<keyword evidence="1" id="KW-0812">Transmembrane</keyword>
<accession>T1KQ31</accession>
<dbReference type="EMBL" id="CAEY01000344">
    <property type="status" value="NOT_ANNOTATED_CDS"/>
    <property type="molecule type" value="Genomic_DNA"/>
</dbReference>
<dbReference type="HOGENOM" id="CLU_3369075_0_0_1"/>
<proteinExistence type="predicted"/>
<organism evidence="2 3">
    <name type="scientific">Tetranychus urticae</name>
    <name type="common">Two-spotted spider mite</name>
    <dbReference type="NCBI Taxonomy" id="32264"/>
    <lineage>
        <taxon>Eukaryota</taxon>
        <taxon>Metazoa</taxon>
        <taxon>Ecdysozoa</taxon>
        <taxon>Arthropoda</taxon>
        <taxon>Chelicerata</taxon>
        <taxon>Arachnida</taxon>
        <taxon>Acari</taxon>
        <taxon>Acariformes</taxon>
        <taxon>Trombidiformes</taxon>
        <taxon>Prostigmata</taxon>
        <taxon>Eleutherengona</taxon>
        <taxon>Raphignathae</taxon>
        <taxon>Tetranychoidea</taxon>
        <taxon>Tetranychidae</taxon>
        <taxon>Tetranychus</taxon>
    </lineage>
</organism>
<name>T1KQ31_TETUR</name>
<dbReference type="Proteomes" id="UP000015104">
    <property type="component" value="Unassembled WGS sequence"/>
</dbReference>
<feature type="transmembrane region" description="Helical" evidence="1">
    <location>
        <begin position="12"/>
        <end position="31"/>
    </location>
</feature>
<keyword evidence="1" id="KW-0472">Membrane</keyword>
<keyword evidence="1" id="KW-1133">Transmembrane helix</keyword>
<dbReference type="AlphaFoldDB" id="T1KQ31"/>